<name>A0ABW3N7M8_9FLAO</name>
<keyword evidence="1 2" id="KW-0732">Signal</keyword>
<proteinExistence type="predicted"/>
<dbReference type="InterPro" id="IPR026444">
    <property type="entry name" value="Secre_tail"/>
</dbReference>
<dbReference type="Pfam" id="PF23759">
    <property type="entry name" value="GBD_T9SS_assoc"/>
    <property type="match status" value="2"/>
</dbReference>
<feature type="domain" description="Fibronectin type-III" evidence="3">
    <location>
        <begin position="158"/>
        <end position="251"/>
    </location>
</feature>
<dbReference type="PROSITE" id="PS50853">
    <property type="entry name" value="FN3"/>
    <property type="match status" value="2"/>
</dbReference>
<dbReference type="SUPFAM" id="SSF49265">
    <property type="entry name" value="Fibronectin type III"/>
    <property type="match status" value="2"/>
</dbReference>
<evidence type="ECO:0000256" key="2">
    <source>
        <dbReference type="SAM" id="SignalP"/>
    </source>
</evidence>
<dbReference type="EMBL" id="JBHTJL010000012">
    <property type="protein sequence ID" value="MFD1063637.1"/>
    <property type="molecule type" value="Genomic_DNA"/>
</dbReference>
<evidence type="ECO:0000259" key="3">
    <source>
        <dbReference type="PROSITE" id="PS50853"/>
    </source>
</evidence>
<feature type="domain" description="Fibronectin type-III" evidence="3">
    <location>
        <begin position="393"/>
        <end position="485"/>
    </location>
</feature>
<dbReference type="InterPro" id="IPR036116">
    <property type="entry name" value="FN3_sf"/>
</dbReference>
<evidence type="ECO:0000313" key="5">
    <source>
        <dbReference type="Proteomes" id="UP001597013"/>
    </source>
</evidence>
<accession>A0ABW3N7M8</accession>
<evidence type="ECO:0000256" key="1">
    <source>
        <dbReference type="ARBA" id="ARBA00022729"/>
    </source>
</evidence>
<dbReference type="Gene3D" id="2.60.40.10">
    <property type="entry name" value="Immunoglobulins"/>
    <property type="match status" value="2"/>
</dbReference>
<dbReference type="InterPro" id="IPR056600">
    <property type="entry name" value="GBD_T9SS_assoc"/>
</dbReference>
<organism evidence="4 5">
    <name type="scientific">Winogradskyella litorisediminis</name>
    <dbReference type="NCBI Taxonomy" id="1156618"/>
    <lineage>
        <taxon>Bacteria</taxon>
        <taxon>Pseudomonadati</taxon>
        <taxon>Bacteroidota</taxon>
        <taxon>Flavobacteriia</taxon>
        <taxon>Flavobacteriales</taxon>
        <taxon>Flavobacteriaceae</taxon>
        <taxon>Winogradskyella</taxon>
    </lineage>
</organism>
<dbReference type="InterPro" id="IPR003961">
    <property type="entry name" value="FN3_dom"/>
</dbReference>
<protein>
    <submittedName>
        <fullName evidence="4">T9SS type A sorting domain-containing protein</fullName>
    </submittedName>
</protein>
<reference evidence="5" key="1">
    <citation type="journal article" date="2019" name="Int. J. Syst. Evol. Microbiol.">
        <title>The Global Catalogue of Microorganisms (GCM) 10K type strain sequencing project: providing services to taxonomists for standard genome sequencing and annotation.</title>
        <authorList>
            <consortium name="The Broad Institute Genomics Platform"/>
            <consortium name="The Broad Institute Genome Sequencing Center for Infectious Disease"/>
            <person name="Wu L."/>
            <person name="Ma J."/>
        </authorList>
    </citation>
    <scope>NUCLEOTIDE SEQUENCE [LARGE SCALE GENOMIC DNA]</scope>
    <source>
        <strain evidence="5">CCUG 62215</strain>
    </source>
</reference>
<dbReference type="NCBIfam" id="TIGR04183">
    <property type="entry name" value="Por_Secre_tail"/>
    <property type="match status" value="1"/>
</dbReference>
<sequence length="813" mass="85133">MKKITFLTLLLSIFCWQSYSQDTCATAVTLTPGVAQVGDTTGNSPGSFSDSNTAPEVNPCSTNYNDQEYWFAYTATETGETLDILVTDLTSNWYGVFVIDNCPDSSPTCIASDTNSTSMADLSVTTPSLTAGTTYYIVMSDFIEGSTTFTMNTTVIAAPTCLLPENLTSMNEDTTADFSWMAGASGETSWEYALLPSSDPEPTSGTTIMTTSFAATGLTVSTDYTFWLRANCGPGDNSEWVSTSFTTTDGPPPVNDECSGATPYTSSFSMFTQGNCAANNSLNLVTASNDADSDTPSCDASGNFGVWYTWTATSVGLNFTSGTGLPGIAVYEAGTCGSLVQVGCLNNVDGIILGMTVSNDYLIHIWDDTAGNTVEFCLEEFTPPPPPNCAEAPITPLDGETGVDASTNEVTFSWTAPSTGDAPSGYEIFLGTESGNLTSLGVTPNVSEPITGIEGGTTYYWQVVPENLGGSATGCPEWSFTTAPIAPPSTIGTITINSCGESDSFTNTYVIGEVTWVELVVVAEGCDFSFNTLTSTIGDSEIGIYSEGGVLLGSNDDAASGGLLSELLAADFPAGTYYIAASAYNVSFGPAFGVTTDDDADAGDIIITVTSVISNDDCADAEAVTFGNEVSASNTGATDSNVTGTCFTGNIRDVWYSAVADATGEIYVNSLTPGFQYAIYSDCSGTEVSCNAGATGLTDGSTYYIRITDDGTGTTRASGAFSFTPSTMSLSTNDFDSELGFKYYPNPVKNTLTLDAQQNIDTVVMYNMLGQEVLRLSPNSVSATVDMSNLNTGAYFATVSILGNTETVRVIKQ</sequence>
<dbReference type="Pfam" id="PF18962">
    <property type="entry name" value="Por_Secre_tail"/>
    <property type="match status" value="1"/>
</dbReference>
<evidence type="ECO:0000313" key="4">
    <source>
        <dbReference type="EMBL" id="MFD1063637.1"/>
    </source>
</evidence>
<dbReference type="InterPro" id="IPR013783">
    <property type="entry name" value="Ig-like_fold"/>
</dbReference>
<dbReference type="Proteomes" id="UP001597013">
    <property type="component" value="Unassembled WGS sequence"/>
</dbReference>
<dbReference type="RefSeq" id="WP_386130869.1">
    <property type="nucleotide sequence ID" value="NZ_JBHTJL010000012.1"/>
</dbReference>
<feature type="chain" id="PRO_5046479443" evidence="2">
    <location>
        <begin position="21"/>
        <end position="813"/>
    </location>
</feature>
<dbReference type="SMART" id="SM00060">
    <property type="entry name" value="FN3"/>
    <property type="match status" value="2"/>
</dbReference>
<keyword evidence="5" id="KW-1185">Reference proteome</keyword>
<feature type="signal peptide" evidence="2">
    <location>
        <begin position="1"/>
        <end position="20"/>
    </location>
</feature>
<comment type="caution">
    <text evidence="4">The sequence shown here is derived from an EMBL/GenBank/DDBJ whole genome shotgun (WGS) entry which is preliminary data.</text>
</comment>
<gene>
    <name evidence="4" type="ORF">ACFQ1Q_10310</name>
</gene>